<keyword evidence="3" id="KW-0238">DNA-binding</keyword>
<dbReference type="SMART" id="SM00448">
    <property type="entry name" value="REC"/>
    <property type="match status" value="1"/>
</dbReference>
<evidence type="ECO:0000259" key="5">
    <source>
        <dbReference type="SMART" id="SM00421"/>
    </source>
</evidence>
<dbReference type="InterPro" id="IPR011006">
    <property type="entry name" value="CheY-like_superfamily"/>
</dbReference>
<dbReference type="SUPFAM" id="SSF52172">
    <property type="entry name" value="CheY-like"/>
    <property type="match status" value="1"/>
</dbReference>
<dbReference type="RefSeq" id="WP_330931194.1">
    <property type="nucleotide sequence ID" value="NZ_CP119075.1"/>
</dbReference>
<name>A0AAF0CQ62_9BACT</name>
<dbReference type="PANTHER" id="PTHR43214:SF41">
    <property type="entry name" value="NITRATE_NITRITE RESPONSE REGULATOR PROTEIN NARP"/>
    <property type="match status" value="1"/>
</dbReference>
<dbReference type="GO" id="GO:0003677">
    <property type="term" value="F:DNA binding"/>
    <property type="evidence" value="ECO:0007669"/>
    <property type="project" value="UniProtKB-KW"/>
</dbReference>
<dbReference type="EMBL" id="CP119075">
    <property type="protein sequence ID" value="WED66004.1"/>
    <property type="molecule type" value="Genomic_DNA"/>
</dbReference>
<dbReference type="InterPro" id="IPR058245">
    <property type="entry name" value="NreC/VraR/RcsB-like_REC"/>
</dbReference>
<gene>
    <name evidence="7" type="ORF">PXH66_03960</name>
</gene>
<dbReference type="GO" id="GO:0006355">
    <property type="term" value="P:regulation of DNA-templated transcription"/>
    <property type="evidence" value="ECO:0007669"/>
    <property type="project" value="InterPro"/>
</dbReference>
<dbReference type="GO" id="GO:0000160">
    <property type="term" value="P:phosphorelay signal transduction system"/>
    <property type="evidence" value="ECO:0007669"/>
    <property type="project" value="InterPro"/>
</dbReference>
<dbReference type="CDD" id="cd17535">
    <property type="entry name" value="REC_NarL-like"/>
    <property type="match status" value="1"/>
</dbReference>
<evidence type="ECO:0000313" key="8">
    <source>
        <dbReference type="Proteomes" id="UP001218638"/>
    </source>
</evidence>
<accession>A0AAF0CQ62</accession>
<dbReference type="InterPro" id="IPR036388">
    <property type="entry name" value="WH-like_DNA-bd_sf"/>
</dbReference>
<evidence type="ECO:0000256" key="4">
    <source>
        <dbReference type="ARBA" id="ARBA00023163"/>
    </source>
</evidence>
<reference evidence="7" key="1">
    <citation type="submission" date="2023-03" db="EMBL/GenBank/DDBJ databases">
        <title>Lomoglobus Profundus gen. nov., sp. nov., a novel member of the phylum Verrucomicrobia, isolated from deep-marine sediment of South China Sea.</title>
        <authorList>
            <person name="Ahmad T."/>
            <person name="Ishaq S.E."/>
            <person name="Wang F."/>
        </authorList>
    </citation>
    <scope>NUCLEOTIDE SEQUENCE</scope>
    <source>
        <strain evidence="7">LMO-M01</strain>
    </source>
</reference>
<organism evidence="7 8">
    <name type="scientific">Synoicihabitans lomoniglobus</name>
    <dbReference type="NCBI Taxonomy" id="2909285"/>
    <lineage>
        <taxon>Bacteria</taxon>
        <taxon>Pseudomonadati</taxon>
        <taxon>Verrucomicrobiota</taxon>
        <taxon>Opitutia</taxon>
        <taxon>Opitutales</taxon>
        <taxon>Opitutaceae</taxon>
        <taxon>Synoicihabitans</taxon>
    </lineage>
</organism>
<dbReference type="Gene3D" id="3.40.50.2300">
    <property type="match status" value="1"/>
</dbReference>
<dbReference type="SMART" id="SM00421">
    <property type="entry name" value="HTH_LUXR"/>
    <property type="match status" value="1"/>
</dbReference>
<keyword evidence="8" id="KW-1185">Reference proteome</keyword>
<dbReference type="Gene3D" id="1.10.10.10">
    <property type="entry name" value="Winged helix-like DNA-binding domain superfamily/Winged helix DNA-binding domain"/>
    <property type="match status" value="1"/>
</dbReference>
<dbReference type="KEGG" id="slom:PXH66_03960"/>
<dbReference type="CDD" id="cd06170">
    <property type="entry name" value="LuxR_C_like"/>
    <property type="match status" value="1"/>
</dbReference>
<dbReference type="InterPro" id="IPR001789">
    <property type="entry name" value="Sig_transdc_resp-reg_receiver"/>
</dbReference>
<dbReference type="InterPro" id="IPR039420">
    <property type="entry name" value="WalR-like"/>
</dbReference>
<protein>
    <submittedName>
        <fullName evidence="7">Response regulator transcription factor</fullName>
    </submittedName>
</protein>
<feature type="domain" description="HTH luxR-type" evidence="5">
    <location>
        <begin position="169"/>
        <end position="226"/>
    </location>
</feature>
<keyword evidence="1" id="KW-0597">Phosphoprotein</keyword>
<feature type="domain" description="Response regulatory" evidence="6">
    <location>
        <begin position="26"/>
        <end position="140"/>
    </location>
</feature>
<dbReference type="Proteomes" id="UP001218638">
    <property type="component" value="Chromosome"/>
</dbReference>
<evidence type="ECO:0000259" key="6">
    <source>
        <dbReference type="SMART" id="SM00448"/>
    </source>
</evidence>
<evidence type="ECO:0000256" key="1">
    <source>
        <dbReference type="ARBA" id="ARBA00022553"/>
    </source>
</evidence>
<dbReference type="PANTHER" id="PTHR43214">
    <property type="entry name" value="TWO-COMPONENT RESPONSE REGULATOR"/>
    <property type="match status" value="1"/>
</dbReference>
<sequence length="244" mass="27132">MIASCASWQQSCFPEGMVMTTLHSGLKLLVVEDHQLIREMLVLACSQTWPDAIVESATTGEDGLRLIKKLKPDVVLLDLCLPDGDGLDFALKMREACRSTKVIALTSHTDEFTIHRAMHVRLHGFVDKNEQPLDVIRQAVESVLDGHQYLSKTVRRVREEIRYDPVSFSKVLSDREIALLSLLGQGMTNEEIATQIGLAVSTVKLHRNKIMMRIGVHSTPQLMRYALAKGFVHTDSPSALAAGM</sequence>
<dbReference type="Pfam" id="PF00072">
    <property type="entry name" value="Response_reg"/>
    <property type="match status" value="1"/>
</dbReference>
<dbReference type="Pfam" id="PF00196">
    <property type="entry name" value="GerE"/>
    <property type="match status" value="1"/>
</dbReference>
<evidence type="ECO:0000256" key="2">
    <source>
        <dbReference type="ARBA" id="ARBA00023015"/>
    </source>
</evidence>
<evidence type="ECO:0000313" key="7">
    <source>
        <dbReference type="EMBL" id="WED66004.1"/>
    </source>
</evidence>
<dbReference type="InterPro" id="IPR000792">
    <property type="entry name" value="Tscrpt_reg_LuxR_C"/>
</dbReference>
<dbReference type="AlphaFoldDB" id="A0AAF0CQ62"/>
<keyword evidence="2" id="KW-0805">Transcription regulation</keyword>
<keyword evidence="4" id="KW-0804">Transcription</keyword>
<evidence type="ECO:0000256" key="3">
    <source>
        <dbReference type="ARBA" id="ARBA00023125"/>
    </source>
</evidence>
<dbReference type="PRINTS" id="PR00038">
    <property type="entry name" value="HTHLUXR"/>
</dbReference>
<proteinExistence type="predicted"/>